<keyword evidence="2" id="KW-1185">Reference proteome</keyword>
<organism evidence="1 2">
    <name type="scientific">Trichinella pseudospiralis</name>
    <name type="common">Parasitic roundworm</name>
    <dbReference type="NCBI Taxonomy" id="6337"/>
    <lineage>
        <taxon>Eukaryota</taxon>
        <taxon>Metazoa</taxon>
        <taxon>Ecdysozoa</taxon>
        <taxon>Nematoda</taxon>
        <taxon>Enoplea</taxon>
        <taxon>Dorylaimia</taxon>
        <taxon>Trichinellida</taxon>
        <taxon>Trichinellidae</taxon>
        <taxon>Trichinella</taxon>
    </lineage>
</organism>
<sequence>MDLPSQQSGRPWRFCSRRGRHRPSWSTLFEEDMVPQQNRPVTASDHCHVFRLPTVLLHRSSSPNVPPTVAEYNSVVDHDQLRLSSSSFVDSGILQRSSASYVLLHQFLILPYQFCVFCAGFLMQATSLEYVGRFSVVEDNLSCLRSGGMMQTTPECQTYFFKICDSIIGCIDGHLVHWFCTTLLQHLLITSAKPLAYFTKF</sequence>
<accession>A0A0V1HER6</accession>
<evidence type="ECO:0000313" key="2">
    <source>
        <dbReference type="Proteomes" id="UP000054805"/>
    </source>
</evidence>
<proteinExistence type="predicted"/>
<comment type="caution">
    <text evidence="1">The sequence shown here is derived from an EMBL/GenBank/DDBJ whole genome shotgun (WGS) entry which is preliminary data.</text>
</comment>
<evidence type="ECO:0000313" key="1">
    <source>
        <dbReference type="EMBL" id="KRZ08564.1"/>
    </source>
</evidence>
<protein>
    <submittedName>
        <fullName evidence="1">Uncharacterized protein</fullName>
    </submittedName>
</protein>
<name>A0A0V1HER6_TRIPS</name>
<dbReference type="AlphaFoldDB" id="A0A0V1HER6"/>
<gene>
    <name evidence="1" type="ORF">T4B_10847</name>
</gene>
<reference evidence="1 2" key="1">
    <citation type="submission" date="2015-01" db="EMBL/GenBank/DDBJ databases">
        <title>Evolution of Trichinella species and genotypes.</title>
        <authorList>
            <person name="Korhonen P.K."/>
            <person name="Edoardo P."/>
            <person name="Giuseppe L.R."/>
            <person name="Gasser R.B."/>
        </authorList>
    </citation>
    <scope>NUCLEOTIDE SEQUENCE [LARGE SCALE GENOMIC DNA]</scope>
    <source>
        <strain evidence="1">ISS588</strain>
    </source>
</reference>
<dbReference type="Proteomes" id="UP000054805">
    <property type="component" value="Unassembled WGS sequence"/>
</dbReference>
<dbReference type="EMBL" id="JYDS01000394">
    <property type="protein sequence ID" value="KRZ08564.1"/>
    <property type="molecule type" value="Genomic_DNA"/>
</dbReference>